<organism evidence="1 2">
    <name type="scientific">Ralstonia pickettii</name>
    <name type="common">Burkholderia pickettii</name>
    <dbReference type="NCBI Taxonomy" id="329"/>
    <lineage>
        <taxon>Bacteria</taxon>
        <taxon>Pseudomonadati</taxon>
        <taxon>Pseudomonadota</taxon>
        <taxon>Betaproteobacteria</taxon>
        <taxon>Burkholderiales</taxon>
        <taxon>Burkholderiaceae</taxon>
        <taxon>Ralstonia</taxon>
    </lineage>
</organism>
<protein>
    <submittedName>
        <fullName evidence="1">Uncharacterized protein</fullName>
    </submittedName>
</protein>
<dbReference type="EMBL" id="CATWFT010000020">
    <property type="protein sequence ID" value="CAJ0730944.1"/>
    <property type="molecule type" value="Genomic_DNA"/>
</dbReference>
<evidence type="ECO:0000313" key="2">
    <source>
        <dbReference type="Proteomes" id="UP001189303"/>
    </source>
</evidence>
<evidence type="ECO:0000313" key="1">
    <source>
        <dbReference type="EMBL" id="CAJ0730944.1"/>
    </source>
</evidence>
<keyword evidence="2" id="KW-1185">Reference proteome</keyword>
<accession>A0ABM9ITY9</accession>
<comment type="caution">
    <text evidence="1">The sequence shown here is derived from an EMBL/GenBank/DDBJ whole genome shotgun (WGS) entry which is preliminary data.</text>
</comment>
<dbReference type="Proteomes" id="UP001189303">
    <property type="component" value="Unassembled WGS sequence"/>
</dbReference>
<dbReference type="RefSeq" id="WP_012761470.1">
    <property type="nucleotide sequence ID" value="NZ_CATWFT010000020.1"/>
</dbReference>
<sequence length="89" mass="9620">MSNIVFDLTDGSTKTVDFADLDAIHVKTVNGKIYISIVVKGGSIPVSSSPNNIHLAKMYHADIIALLDSMKPELAPQNTPDTSDTLDYE</sequence>
<proteinExistence type="predicted"/>
<reference evidence="1 2" key="1">
    <citation type="submission" date="2023-07" db="EMBL/GenBank/DDBJ databases">
        <authorList>
            <person name="Peeters C."/>
        </authorList>
    </citation>
    <scope>NUCLEOTIDE SEQUENCE [LARGE SCALE GENOMIC DNA]</scope>
    <source>
        <strain evidence="1 2">R-38712</strain>
    </source>
</reference>
<gene>
    <name evidence="1" type="ORF">R38712_04553</name>
</gene>
<name>A0ABM9ITY9_RALPI</name>